<evidence type="ECO:0000313" key="4">
    <source>
        <dbReference type="EMBL" id="KKY18898.1"/>
    </source>
</evidence>
<reference evidence="4 5" key="2">
    <citation type="submission" date="2015-05" db="EMBL/GenBank/DDBJ databases">
        <authorList>
            <person name="Morales-Cruz A."/>
            <person name="Amrine K.C."/>
            <person name="Cantu D."/>
        </authorList>
    </citation>
    <scope>NUCLEOTIDE SEQUENCE [LARGE SCALE GENOMIC DNA]</scope>
    <source>
        <strain evidence="4">UCRPC4</strain>
    </source>
</reference>
<comment type="similarity">
    <text evidence="1">Belongs to the short-chain dehydrogenases/reductases (SDR) family.</text>
</comment>
<dbReference type="Pfam" id="PF13561">
    <property type="entry name" value="adh_short_C2"/>
    <property type="match status" value="1"/>
</dbReference>
<dbReference type="EMBL" id="LCWF01000113">
    <property type="protein sequence ID" value="KKY18898.1"/>
    <property type="molecule type" value="Genomic_DNA"/>
</dbReference>
<dbReference type="InterPro" id="IPR052178">
    <property type="entry name" value="Sec_Metab_Biosynth_SDR"/>
</dbReference>
<reference evidence="4 5" key="1">
    <citation type="submission" date="2015-05" db="EMBL/GenBank/DDBJ databases">
        <title>Distinctive expansion of gene families associated with plant cell wall degradation and secondary metabolism in the genomes of grapevine trunk pathogens.</title>
        <authorList>
            <person name="Lawrence D.P."/>
            <person name="Travadon R."/>
            <person name="Rolshausen P.E."/>
            <person name="Baumgartner K."/>
        </authorList>
    </citation>
    <scope>NUCLEOTIDE SEQUENCE [LARGE SCALE GENOMIC DNA]</scope>
    <source>
        <strain evidence="4">UCRPC4</strain>
    </source>
</reference>
<dbReference type="InterPro" id="IPR036291">
    <property type="entry name" value="NAD(P)-bd_dom_sf"/>
</dbReference>
<keyword evidence="2" id="KW-0521">NADP</keyword>
<dbReference type="Gene3D" id="3.40.50.720">
    <property type="entry name" value="NAD(P)-binding Rossmann-like Domain"/>
    <property type="match status" value="1"/>
</dbReference>
<keyword evidence="5" id="KW-1185">Reference proteome</keyword>
<protein>
    <submittedName>
        <fullName evidence="4">Putative short chain dehydrogenase reductase family</fullName>
    </submittedName>
</protein>
<evidence type="ECO:0000256" key="3">
    <source>
        <dbReference type="ARBA" id="ARBA00023002"/>
    </source>
</evidence>
<dbReference type="OrthoDB" id="2962696at2759"/>
<name>A0A0G2G556_PHACM</name>
<dbReference type="InterPro" id="IPR020904">
    <property type="entry name" value="Sc_DH/Rdtase_CS"/>
</dbReference>
<evidence type="ECO:0000313" key="5">
    <source>
        <dbReference type="Proteomes" id="UP000053317"/>
    </source>
</evidence>
<dbReference type="CDD" id="cd05233">
    <property type="entry name" value="SDR_c"/>
    <property type="match status" value="1"/>
</dbReference>
<dbReference type="PANTHER" id="PTHR43618">
    <property type="entry name" value="7-ALPHA-HYDROXYSTEROID DEHYDROGENASE"/>
    <property type="match status" value="1"/>
</dbReference>
<sequence length="361" mass="38548">MKLLLQCSTKQVGVIHRVPCLPILVSAHELGGVILLLYSVSKGGVRLGRGHTVNDHQTLAMSPLEPNHVVSDLFSVKGLNVVITGAGGRGLGAMMTRALAQNGANKIFIIGRRQAALEETVSTCPPGIVVPIQGDVTSKESLSSCAEQIASQVPYLDVVIANSGIIGPPSKVPGKSDPTLEEMRDHWWSHEVDEFNQTMNVNTTGVFFTVMAFLPLLQKANELRPTSSFAARPQIVCVTSIAAFMRTAPASFAYSASKAGAEHMVKNLATKLTRFKIRCNCIAPGPFMSEMTEGQFTGKLSETRGLQEGEWPIQEIPLERAGGEEDIGGAILYLCSRAGSFLSGNTIVLDGGRLSGLPSSY</sequence>
<gene>
    <name evidence="4" type="ORF">UCRPC4_g04693</name>
</gene>
<dbReference type="PROSITE" id="PS00061">
    <property type="entry name" value="ADH_SHORT"/>
    <property type="match status" value="1"/>
</dbReference>
<dbReference type="SUPFAM" id="SSF51735">
    <property type="entry name" value="NAD(P)-binding Rossmann-fold domains"/>
    <property type="match status" value="1"/>
</dbReference>
<comment type="caution">
    <text evidence="4">The sequence shown here is derived from an EMBL/GenBank/DDBJ whole genome shotgun (WGS) entry which is preliminary data.</text>
</comment>
<evidence type="ECO:0000256" key="1">
    <source>
        <dbReference type="ARBA" id="ARBA00006484"/>
    </source>
</evidence>
<dbReference type="Proteomes" id="UP000053317">
    <property type="component" value="Unassembled WGS sequence"/>
</dbReference>
<dbReference type="PANTHER" id="PTHR43618:SF18">
    <property type="entry name" value="SHORT CHAIN DEHYDROGENASE_REDUCTASE FAMILY (AFU_ORTHOLOGUE AFUA_5G12480)"/>
    <property type="match status" value="1"/>
</dbReference>
<evidence type="ECO:0000256" key="2">
    <source>
        <dbReference type="ARBA" id="ARBA00022857"/>
    </source>
</evidence>
<proteinExistence type="inferred from homology"/>
<dbReference type="AlphaFoldDB" id="A0A0G2G556"/>
<organism evidence="4 5">
    <name type="scientific">Phaeomoniella chlamydospora</name>
    <name type="common">Phaeoacremonium chlamydosporum</name>
    <dbReference type="NCBI Taxonomy" id="158046"/>
    <lineage>
        <taxon>Eukaryota</taxon>
        <taxon>Fungi</taxon>
        <taxon>Dikarya</taxon>
        <taxon>Ascomycota</taxon>
        <taxon>Pezizomycotina</taxon>
        <taxon>Eurotiomycetes</taxon>
        <taxon>Chaetothyriomycetidae</taxon>
        <taxon>Phaeomoniellales</taxon>
        <taxon>Phaeomoniellaceae</taxon>
        <taxon>Phaeomoniella</taxon>
    </lineage>
</organism>
<dbReference type="GO" id="GO:0016491">
    <property type="term" value="F:oxidoreductase activity"/>
    <property type="evidence" value="ECO:0007669"/>
    <property type="project" value="UniProtKB-KW"/>
</dbReference>
<dbReference type="PRINTS" id="PR00081">
    <property type="entry name" value="GDHRDH"/>
</dbReference>
<keyword evidence="3" id="KW-0560">Oxidoreductase</keyword>
<accession>A0A0G2G556</accession>
<dbReference type="InterPro" id="IPR002347">
    <property type="entry name" value="SDR_fam"/>
</dbReference>